<dbReference type="PANTHER" id="PTHR11439:SF467">
    <property type="entry name" value="INTEGRASE CATALYTIC DOMAIN-CONTAINING PROTEIN"/>
    <property type="match status" value="1"/>
</dbReference>
<feature type="non-terminal residue" evidence="1">
    <location>
        <position position="1"/>
    </location>
</feature>
<dbReference type="Proteomes" id="UP000037035">
    <property type="component" value="Unassembled WGS sequence"/>
</dbReference>
<proteinExistence type="predicted"/>
<reference evidence="1 2" key="1">
    <citation type="submission" date="2015-08" db="EMBL/GenBank/DDBJ databases">
        <title>Next Generation Sequencing and Analysis of the Genome of Puccinia sorghi L Schw, the Causal Agent of Maize Common Rust.</title>
        <authorList>
            <person name="Rochi L."/>
            <person name="Burguener G."/>
            <person name="Darino M."/>
            <person name="Turjanski A."/>
            <person name="Kreff E."/>
            <person name="Dieguez M.J."/>
            <person name="Sacco F."/>
        </authorList>
    </citation>
    <scope>NUCLEOTIDE SEQUENCE [LARGE SCALE GENOMIC DNA]</scope>
    <source>
        <strain evidence="1 2">RO10H11247</strain>
    </source>
</reference>
<gene>
    <name evidence="1" type="ORF">VP01_11665g1</name>
</gene>
<dbReference type="OrthoDB" id="3344688at2759"/>
<protein>
    <recommendedName>
        <fullName evidence="3">Copia protein</fullName>
    </recommendedName>
</protein>
<keyword evidence="2" id="KW-1185">Reference proteome</keyword>
<dbReference type="PANTHER" id="PTHR11439">
    <property type="entry name" value="GAG-POL-RELATED RETROTRANSPOSON"/>
    <property type="match status" value="1"/>
</dbReference>
<sequence length="83" mass="9819">RLKKQQTVSTLTTKAEYRALFEGVQASVWLKNLYQSLNIKLSKWFEIYVDNQSAIALATNPIFQQRSKHIDIIYHWLREIHEG</sequence>
<evidence type="ECO:0000313" key="2">
    <source>
        <dbReference type="Proteomes" id="UP000037035"/>
    </source>
</evidence>
<accession>A0A0L6VSV1</accession>
<evidence type="ECO:0000313" key="1">
    <source>
        <dbReference type="EMBL" id="KNZ63270.1"/>
    </source>
</evidence>
<organism evidence="1 2">
    <name type="scientific">Puccinia sorghi</name>
    <dbReference type="NCBI Taxonomy" id="27349"/>
    <lineage>
        <taxon>Eukaryota</taxon>
        <taxon>Fungi</taxon>
        <taxon>Dikarya</taxon>
        <taxon>Basidiomycota</taxon>
        <taxon>Pucciniomycotina</taxon>
        <taxon>Pucciniomycetes</taxon>
        <taxon>Pucciniales</taxon>
        <taxon>Pucciniaceae</taxon>
        <taxon>Puccinia</taxon>
    </lineage>
</organism>
<dbReference type="EMBL" id="LAVV01001849">
    <property type="protein sequence ID" value="KNZ63270.1"/>
    <property type="molecule type" value="Genomic_DNA"/>
</dbReference>
<name>A0A0L6VSV1_9BASI</name>
<dbReference type="CDD" id="cd09272">
    <property type="entry name" value="RNase_HI_RT_Ty1"/>
    <property type="match status" value="1"/>
</dbReference>
<dbReference type="AlphaFoldDB" id="A0A0L6VSV1"/>
<evidence type="ECO:0008006" key="3">
    <source>
        <dbReference type="Google" id="ProtNLM"/>
    </source>
</evidence>
<dbReference type="VEuPathDB" id="FungiDB:VP01_11665g1"/>
<comment type="caution">
    <text evidence="1">The sequence shown here is derived from an EMBL/GenBank/DDBJ whole genome shotgun (WGS) entry which is preliminary data.</text>
</comment>